<evidence type="ECO:0000313" key="2">
    <source>
        <dbReference type="EMBL" id="KAF3852648.1"/>
    </source>
</evidence>
<dbReference type="AlphaFoldDB" id="A0A7J5YX07"/>
<protein>
    <recommendedName>
        <fullName evidence="4">Transmembrane protein</fullName>
    </recommendedName>
</protein>
<reference evidence="2 3" key="1">
    <citation type="submission" date="2020-03" db="EMBL/GenBank/DDBJ databases">
        <title>Dissostichus mawsoni Genome sequencing and assembly.</title>
        <authorList>
            <person name="Park H."/>
        </authorList>
    </citation>
    <scope>NUCLEOTIDE SEQUENCE [LARGE SCALE GENOMIC DNA]</scope>
    <source>
        <strain evidence="2">DM0001</strain>
        <tissue evidence="2">Muscle</tissue>
    </source>
</reference>
<dbReference type="Proteomes" id="UP000518266">
    <property type="component" value="Unassembled WGS sequence"/>
</dbReference>
<accession>A0A7J5YX07</accession>
<dbReference type="EMBL" id="JAAKFY010000009">
    <property type="protein sequence ID" value="KAF3852648.1"/>
    <property type="molecule type" value="Genomic_DNA"/>
</dbReference>
<name>A0A7J5YX07_DISMA</name>
<organism evidence="2 3">
    <name type="scientific">Dissostichus mawsoni</name>
    <name type="common">Antarctic cod</name>
    <dbReference type="NCBI Taxonomy" id="36200"/>
    <lineage>
        <taxon>Eukaryota</taxon>
        <taxon>Metazoa</taxon>
        <taxon>Chordata</taxon>
        <taxon>Craniata</taxon>
        <taxon>Vertebrata</taxon>
        <taxon>Euteleostomi</taxon>
        <taxon>Actinopterygii</taxon>
        <taxon>Neopterygii</taxon>
        <taxon>Teleostei</taxon>
        <taxon>Neoteleostei</taxon>
        <taxon>Acanthomorphata</taxon>
        <taxon>Eupercaria</taxon>
        <taxon>Perciformes</taxon>
        <taxon>Notothenioidei</taxon>
        <taxon>Nototheniidae</taxon>
        <taxon>Dissostichus</taxon>
    </lineage>
</organism>
<evidence type="ECO:0008006" key="4">
    <source>
        <dbReference type="Google" id="ProtNLM"/>
    </source>
</evidence>
<keyword evidence="1" id="KW-0812">Transmembrane</keyword>
<sequence length="141" mass="16217">MGKRNRTDSMDPFSLKRPCRLTGRLPTNTVLFFFVTSSSFLFLFICLFITYCSASFPSLGSVFFFFAGPCSSSSAQCKLSSLKPTRKSKGTEERDGGYRLKEVALCFLLQLLLLLLAKLNFDFWSFLWLLCFFCDFRNRLQ</sequence>
<evidence type="ECO:0000313" key="3">
    <source>
        <dbReference type="Proteomes" id="UP000518266"/>
    </source>
</evidence>
<keyword evidence="3" id="KW-1185">Reference proteome</keyword>
<comment type="caution">
    <text evidence="2">The sequence shown here is derived from an EMBL/GenBank/DDBJ whole genome shotgun (WGS) entry which is preliminary data.</text>
</comment>
<keyword evidence="1" id="KW-1133">Transmembrane helix</keyword>
<gene>
    <name evidence="2" type="ORF">F7725_006003</name>
</gene>
<feature type="transmembrane region" description="Helical" evidence="1">
    <location>
        <begin position="30"/>
        <end position="50"/>
    </location>
</feature>
<proteinExistence type="predicted"/>
<evidence type="ECO:0000256" key="1">
    <source>
        <dbReference type="SAM" id="Phobius"/>
    </source>
</evidence>
<keyword evidence="1" id="KW-0472">Membrane</keyword>